<keyword evidence="9" id="KW-1185">Reference proteome</keyword>
<dbReference type="Pfam" id="PF00149">
    <property type="entry name" value="Metallophos"/>
    <property type="match status" value="1"/>
</dbReference>
<evidence type="ECO:0000256" key="4">
    <source>
        <dbReference type="ARBA" id="ARBA00022801"/>
    </source>
</evidence>
<dbReference type="GeneTree" id="ENSGT00940000157870"/>
<dbReference type="SMART" id="SM00156">
    <property type="entry name" value="PP2Ac"/>
    <property type="match status" value="1"/>
</dbReference>
<evidence type="ECO:0000256" key="2">
    <source>
        <dbReference type="ARBA" id="ARBA00022723"/>
    </source>
</evidence>
<protein>
    <recommendedName>
        <fullName evidence="6">Serine/threonine-protein phosphatase</fullName>
        <ecNumber evidence="6">3.1.3.16</ecNumber>
    </recommendedName>
</protein>
<dbReference type="InterPro" id="IPR051134">
    <property type="entry name" value="PPP_phosphatase"/>
</dbReference>
<dbReference type="InterPro" id="IPR013235">
    <property type="entry name" value="PPP_dom"/>
</dbReference>
<dbReference type="GO" id="GO:0046872">
    <property type="term" value="F:metal ion binding"/>
    <property type="evidence" value="ECO:0007669"/>
    <property type="project" value="UniProtKB-KW"/>
</dbReference>
<evidence type="ECO:0000256" key="5">
    <source>
        <dbReference type="ARBA" id="ARBA00023211"/>
    </source>
</evidence>
<dbReference type="InterPro" id="IPR004843">
    <property type="entry name" value="Calcineurin-like_PHP"/>
</dbReference>
<keyword evidence="4 6" id="KW-0378">Hydrolase</keyword>
<dbReference type="Proteomes" id="UP000007635">
    <property type="component" value="Chromosome XIV"/>
</dbReference>
<evidence type="ECO:0000256" key="6">
    <source>
        <dbReference type="RuleBase" id="RU004273"/>
    </source>
</evidence>
<reference evidence="8" key="2">
    <citation type="submission" date="2025-08" db="UniProtKB">
        <authorList>
            <consortium name="Ensembl"/>
        </authorList>
    </citation>
    <scope>IDENTIFICATION</scope>
</reference>
<keyword evidence="3" id="KW-0677">Repeat</keyword>
<name>A0AAQ4RPR1_GASAC</name>
<dbReference type="PRINTS" id="PR00114">
    <property type="entry name" value="STPHPHTASE"/>
</dbReference>
<sequence>TECSDKKTKKKVTAALLIQRWYRQYVARLEMRRRCTWNIFQSIEYAGEQDQIKLYNFFGFLMDHFTPASSERNLISHIFRKNEICRDTEWERHFCYKSIEVSASCTGPHLTFPMTFSGVSKLVEAFKHKQQLHARYVLQLLGETWRLLRILPNISHVSACRAKPITICGDLHGHLEDLLLIFYKNGLPSSEKPYVFNGDFVDRGKNSLEILLILFGFLLVYPNDVHLNRGNHEDHIVNLRYGFTKEVLGKYRVHGKTILKLLQKIFSWLPLATVIDDKVLIVHGGISDATDLGVIARVDRHKVRETPKVNRIWLFGEVAHPGSQSISASGDTKGKDVDEWKQIVDVLWSDPMPQNGCIPNEVRGGGCYWGPDVTEEVLGRHDLQLLIRSHECKQDGYEFCHNRRVLTIFSASNYYEVGSNRGAYIRMGPDLVPHFIQYQASKTCRELTLRQRYRHKSAPQFKNNREKNQMHVPSTFEHRFKEYFPSTSSSSVSGGPRDQLCEL</sequence>
<dbReference type="PANTHER" id="PTHR45668">
    <property type="entry name" value="SERINE/THREONINE-PROTEIN PHOSPHATASE 5-RELATED"/>
    <property type="match status" value="1"/>
</dbReference>
<evidence type="ECO:0000256" key="3">
    <source>
        <dbReference type="ARBA" id="ARBA00022737"/>
    </source>
</evidence>
<dbReference type="SUPFAM" id="SSF56300">
    <property type="entry name" value="Metallo-dependent phosphatases"/>
    <property type="match status" value="1"/>
</dbReference>
<dbReference type="GO" id="GO:0004722">
    <property type="term" value="F:protein serine/threonine phosphatase activity"/>
    <property type="evidence" value="ECO:0007669"/>
    <property type="project" value="UniProtKB-EC"/>
</dbReference>
<dbReference type="Gene3D" id="3.60.21.10">
    <property type="match status" value="1"/>
</dbReference>
<dbReference type="GO" id="GO:0043409">
    <property type="term" value="P:negative regulation of MAPK cascade"/>
    <property type="evidence" value="ECO:0007669"/>
    <property type="project" value="TreeGrafter"/>
</dbReference>
<dbReference type="CDD" id="cd23767">
    <property type="entry name" value="IQCD"/>
    <property type="match status" value="1"/>
</dbReference>
<organism evidence="8 9">
    <name type="scientific">Gasterosteus aculeatus aculeatus</name>
    <name type="common">three-spined stickleback</name>
    <dbReference type="NCBI Taxonomy" id="481459"/>
    <lineage>
        <taxon>Eukaryota</taxon>
        <taxon>Metazoa</taxon>
        <taxon>Chordata</taxon>
        <taxon>Craniata</taxon>
        <taxon>Vertebrata</taxon>
        <taxon>Euteleostomi</taxon>
        <taxon>Actinopterygii</taxon>
        <taxon>Neopterygii</taxon>
        <taxon>Teleostei</taxon>
        <taxon>Neoteleostei</taxon>
        <taxon>Acanthomorphata</taxon>
        <taxon>Eupercaria</taxon>
        <taxon>Perciformes</taxon>
        <taxon>Cottioidei</taxon>
        <taxon>Gasterosteales</taxon>
        <taxon>Gasterosteidae</taxon>
        <taxon>Gasterosteus</taxon>
    </lineage>
</organism>
<comment type="catalytic activity">
    <reaction evidence="6">
        <text>O-phospho-L-threonyl-[protein] + H2O = L-threonyl-[protein] + phosphate</text>
        <dbReference type="Rhea" id="RHEA:47004"/>
        <dbReference type="Rhea" id="RHEA-COMP:11060"/>
        <dbReference type="Rhea" id="RHEA-COMP:11605"/>
        <dbReference type="ChEBI" id="CHEBI:15377"/>
        <dbReference type="ChEBI" id="CHEBI:30013"/>
        <dbReference type="ChEBI" id="CHEBI:43474"/>
        <dbReference type="ChEBI" id="CHEBI:61977"/>
        <dbReference type="EC" id="3.1.3.16"/>
    </reaction>
</comment>
<evidence type="ECO:0000313" key="8">
    <source>
        <dbReference type="Ensembl" id="ENSGACP00000064101.1"/>
    </source>
</evidence>
<reference evidence="8" key="3">
    <citation type="submission" date="2025-09" db="UniProtKB">
        <authorList>
            <consortium name="Ensembl"/>
        </authorList>
    </citation>
    <scope>IDENTIFICATION</scope>
</reference>
<dbReference type="EC" id="3.1.3.16" evidence="6"/>
<keyword evidence="5" id="KW-0464">Manganese</keyword>
<dbReference type="AlphaFoldDB" id="A0AAQ4RPR1"/>
<dbReference type="Ensembl" id="ENSGACT00000067229.1">
    <property type="protein sequence ID" value="ENSGACP00000064101.1"/>
    <property type="gene ID" value="ENSGACG00000016312.2"/>
</dbReference>
<accession>A0AAQ4RPR1</accession>
<evidence type="ECO:0000313" key="9">
    <source>
        <dbReference type="Proteomes" id="UP000007635"/>
    </source>
</evidence>
<proteinExistence type="inferred from homology"/>
<reference evidence="8 9" key="1">
    <citation type="journal article" date="2021" name="G3 (Bethesda)">
        <title>Improved contiguity of the threespine stickleback genome using long-read sequencing.</title>
        <authorList>
            <person name="Nath S."/>
            <person name="Shaw D.E."/>
            <person name="White M.A."/>
        </authorList>
    </citation>
    <scope>NUCLEOTIDE SEQUENCE [LARGE SCALE GENOMIC DNA]</scope>
    <source>
        <strain evidence="8 9">Lake Benthic</strain>
    </source>
</reference>
<dbReference type="PANTHER" id="PTHR45668:SF2">
    <property type="entry name" value="SERINE_THREONINE-PROTEIN PHOSPHATASE WITH EF-HANDS 2"/>
    <property type="match status" value="1"/>
</dbReference>
<dbReference type="Pfam" id="PF08321">
    <property type="entry name" value="PPP5"/>
    <property type="match status" value="1"/>
</dbReference>
<evidence type="ECO:0000256" key="1">
    <source>
        <dbReference type="ARBA" id="ARBA00001936"/>
    </source>
</evidence>
<dbReference type="PROSITE" id="PS00125">
    <property type="entry name" value="SER_THR_PHOSPHATASE"/>
    <property type="match status" value="1"/>
</dbReference>
<dbReference type="GO" id="GO:0051879">
    <property type="term" value="F:Hsp90 protein binding"/>
    <property type="evidence" value="ECO:0007669"/>
    <property type="project" value="TreeGrafter"/>
</dbReference>
<dbReference type="InterPro" id="IPR029052">
    <property type="entry name" value="Metallo-depent_PP-like"/>
</dbReference>
<keyword evidence="2" id="KW-0479">Metal-binding</keyword>
<comment type="cofactor">
    <cofactor evidence="1">
        <name>Mn(2+)</name>
        <dbReference type="ChEBI" id="CHEBI:29035"/>
    </cofactor>
</comment>
<feature type="domain" description="Serine/threonine specific protein phosphatases" evidence="7">
    <location>
        <begin position="228"/>
        <end position="233"/>
    </location>
</feature>
<evidence type="ECO:0000259" key="7">
    <source>
        <dbReference type="PROSITE" id="PS00125"/>
    </source>
</evidence>
<comment type="similarity">
    <text evidence="6">Belongs to the PPP phosphatase family.</text>
</comment>
<dbReference type="InterPro" id="IPR006186">
    <property type="entry name" value="Ser/Thr-sp_prot-phosphatase"/>
</dbReference>